<dbReference type="Pfam" id="PF05795">
    <property type="entry name" value="Plasmodium_Vir"/>
    <property type="match status" value="1"/>
</dbReference>
<keyword evidence="1" id="KW-0812">Transmembrane</keyword>
<gene>
    <name evidence="2" type="ORF">PVNG_05432</name>
</gene>
<evidence type="ECO:0008006" key="4">
    <source>
        <dbReference type="Google" id="ProtNLM"/>
    </source>
</evidence>
<keyword evidence="1" id="KW-0472">Membrane</keyword>
<accession>A0A0J9TNY3</accession>
<protein>
    <recommendedName>
        <fullName evidence="4">Variable surface protein</fullName>
    </recommendedName>
</protein>
<dbReference type="AlphaFoldDB" id="A0A0J9TNY3"/>
<reference evidence="2 3" key="1">
    <citation type="submission" date="2011-09" db="EMBL/GenBank/DDBJ databases">
        <title>The Genome Sequence of Plasmodium vivax North Korean.</title>
        <authorList>
            <consortium name="The Broad Institute Genome Sequencing Platform"/>
            <consortium name="The Broad Institute Genome Sequencing Center for Infectious Disease"/>
            <person name="Neafsey D."/>
            <person name="Carlton J."/>
            <person name="Barnwell J."/>
            <person name="Collins W."/>
            <person name="Escalante A."/>
            <person name="Mullikin J."/>
            <person name="Saul A."/>
            <person name="Guigo R."/>
            <person name="Camara F."/>
            <person name="Young S.K."/>
            <person name="Zeng Q."/>
            <person name="Gargeya S."/>
            <person name="Fitzgerald M."/>
            <person name="Haas B."/>
            <person name="Abouelleil A."/>
            <person name="Alvarado L."/>
            <person name="Arachchi H.M."/>
            <person name="Berlin A."/>
            <person name="Brown A."/>
            <person name="Chapman S.B."/>
            <person name="Chen Z."/>
            <person name="Dunbar C."/>
            <person name="Freedman E."/>
            <person name="Gearin G."/>
            <person name="Gellesch M."/>
            <person name="Goldberg J."/>
            <person name="Griggs A."/>
            <person name="Gujja S."/>
            <person name="Heiman D."/>
            <person name="Howarth C."/>
            <person name="Larson L."/>
            <person name="Lui A."/>
            <person name="MacDonald P.J.P."/>
            <person name="Montmayeur A."/>
            <person name="Murphy C."/>
            <person name="Neiman D."/>
            <person name="Pearson M."/>
            <person name="Priest M."/>
            <person name="Roberts A."/>
            <person name="Saif S."/>
            <person name="Shea T."/>
            <person name="Shenoy N."/>
            <person name="Sisk P."/>
            <person name="Stolte C."/>
            <person name="Sykes S."/>
            <person name="Wortman J."/>
            <person name="Nusbaum C."/>
            <person name="Birren B."/>
        </authorList>
    </citation>
    <scope>NUCLEOTIDE SEQUENCE [LARGE SCALE GENOMIC DNA]</scope>
    <source>
        <strain evidence="2 3">North Korean</strain>
    </source>
</reference>
<keyword evidence="1" id="KW-1133">Transmembrane helix</keyword>
<sequence>MILRIEISYDVLSYFPTLYDNYEKITATPGSSHVQICNYVKRHFDRGNDDTNFFSTCQKIAIFIKYLQDNDHSSDIDRTCKYLNYLINSQVRKFNYPPYETKEFYVKIIQEYEKKKYPLNTICKGVIEHLDNNIFEKIQKLYNLYYRFNKFINMSSSSRECKILDEYVQLYRVYMEGCGEESESLFCKALKNFSHYCYNYNYILMGCPEVWSSLHSHTLKDYSDADAVENDSGYNGSSNGVTISISLVGTFCAIFLLYKVNKFYILKYEYYILLFQHDYYRNFFLITIAMFINIYFSFHKYQFTPIRSMIDPQIRKTKKTLKDPVQISNELQPHEHNDYLKNVDINRYNVGYQST</sequence>
<name>A0A0J9TNY3_PLAVI</name>
<evidence type="ECO:0000256" key="1">
    <source>
        <dbReference type="SAM" id="Phobius"/>
    </source>
</evidence>
<feature type="transmembrane region" description="Helical" evidence="1">
    <location>
        <begin position="279"/>
        <end position="298"/>
    </location>
</feature>
<dbReference type="Proteomes" id="UP000053239">
    <property type="component" value="Unassembled WGS sequence"/>
</dbReference>
<dbReference type="InterPro" id="IPR008780">
    <property type="entry name" value="Plasmodium_Vir"/>
</dbReference>
<proteinExistence type="predicted"/>
<dbReference type="EMBL" id="KQ235604">
    <property type="protein sequence ID" value="KMZ96447.1"/>
    <property type="molecule type" value="Genomic_DNA"/>
</dbReference>
<feature type="transmembrane region" description="Helical" evidence="1">
    <location>
        <begin position="240"/>
        <end position="258"/>
    </location>
</feature>
<organism evidence="2 3">
    <name type="scientific">Plasmodium vivax North Korean</name>
    <dbReference type="NCBI Taxonomy" id="1035514"/>
    <lineage>
        <taxon>Eukaryota</taxon>
        <taxon>Sar</taxon>
        <taxon>Alveolata</taxon>
        <taxon>Apicomplexa</taxon>
        <taxon>Aconoidasida</taxon>
        <taxon>Haemosporida</taxon>
        <taxon>Plasmodiidae</taxon>
        <taxon>Plasmodium</taxon>
        <taxon>Plasmodium (Plasmodium)</taxon>
    </lineage>
</organism>
<evidence type="ECO:0000313" key="3">
    <source>
        <dbReference type="Proteomes" id="UP000053239"/>
    </source>
</evidence>
<evidence type="ECO:0000313" key="2">
    <source>
        <dbReference type="EMBL" id="KMZ96447.1"/>
    </source>
</evidence>